<evidence type="ECO:0000256" key="2">
    <source>
        <dbReference type="ARBA" id="ARBA00005262"/>
    </source>
</evidence>
<keyword evidence="3" id="KW-1003">Cell membrane</keyword>
<evidence type="ECO:0000256" key="1">
    <source>
        <dbReference type="ARBA" id="ARBA00004651"/>
    </source>
</evidence>
<dbReference type="Proteomes" id="UP000251956">
    <property type="component" value="Unassembled WGS sequence"/>
</dbReference>
<dbReference type="PANTHER" id="PTHR33567">
    <property type="entry name" value="CHROMATE ION TRANSPORTER (EUROFUNG)"/>
    <property type="match status" value="1"/>
</dbReference>
<comment type="caution">
    <text evidence="8">The sequence shown here is derived from an EMBL/GenBank/DDBJ whole genome shotgun (WGS) entry which is preliminary data.</text>
</comment>
<evidence type="ECO:0000313" key="9">
    <source>
        <dbReference type="Proteomes" id="UP000251956"/>
    </source>
</evidence>
<evidence type="ECO:0000256" key="7">
    <source>
        <dbReference type="SAM" id="Phobius"/>
    </source>
</evidence>
<feature type="transmembrane region" description="Helical" evidence="7">
    <location>
        <begin position="238"/>
        <end position="256"/>
    </location>
</feature>
<dbReference type="PIRSF" id="PIRSF004810">
    <property type="entry name" value="ChrA"/>
    <property type="match status" value="1"/>
</dbReference>
<evidence type="ECO:0000256" key="3">
    <source>
        <dbReference type="ARBA" id="ARBA00022475"/>
    </source>
</evidence>
<feature type="transmembrane region" description="Helical" evidence="7">
    <location>
        <begin position="268"/>
        <end position="288"/>
    </location>
</feature>
<keyword evidence="5 7" id="KW-1133">Transmembrane helix</keyword>
<comment type="similarity">
    <text evidence="2">Belongs to the chromate ion transporter (CHR) (TC 2.A.51) family.</text>
</comment>
<comment type="subcellular location">
    <subcellularLocation>
        <location evidence="1">Cell membrane</location>
        <topology evidence="1">Multi-pass membrane protein</topology>
    </subcellularLocation>
</comment>
<feature type="transmembrane region" description="Helical" evidence="7">
    <location>
        <begin position="124"/>
        <end position="145"/>
    </location>
</feature>
<dbReference type="RefSeq" id="WP_112129545.1">
    <property type="nucleotide sequence ID" value="NZ_QMBQ01000007.1"/>
</dbReference>
<reference evidence="8 9" key="2">
    <citation type="submission" date="2018-07" db="EMBL/GenBank/DDBJ databases">
        <title>Diversity of Mesorhizobium strains in Brazil.</title>
        <authorList>
            <person name="Helene L.C.F."/>
            <person name="Dall'Agnol R."/>
            <person name="Delamuta J.R.M."/>
            <person name="Hungria M."/>
        </authorList>
    </citation>
    <scope>NUCLEOTIDE SEQUENCE [LARGE SCALE GENOMIC DNA]</scope>
    <source>
        <strain evidence="8 9">CNPSo 3140</strain>
    </source>
</reference>
<dbReference type="PANTHER" id="PTHR33567:SF3">
    <property type="entry name" value="CHROMATE ION TRANSPORTER (EUROFUNG)"/>
    <property type="match status" value="1"/>
</dbReference>
<keyword evidence="6 7" id="KW-0472">Membrane</keyword>
<dbReference type="Pfam" id="PF02417">
    <property type="entry name" value="Chromate_transp"/>
    <property type="match status" value="2"/>
</dbReference>
<proteinExistence type="inferred from homology"/>
<evidence type="ECO:0000256" key="5">
    <source>
        <dbReference type="ARBA" id="ARBA00022989"/>
    </source>
</evidence>
<dbReference type="NCBIfam" id="TIGR00937">
    <property type="entry name" value="2A51"/>
    <property type="match status" value="1"/>
</dbReference>
<keyword evidence="9" id="KW-1185">Reference proteome</keyword>
<gene>
    <name evidence="8" type="ORF">DPM35_23145</name>
</gene>
<organism evidence="8 9">
    <name type="scientific">Mesorhizobium atlanticum</name>
    <dbReference type="NCBI Taxonomy" id="2233532"/>
    <lineage>
        <taxon>Bacteria</taxon>
        <taxon>Pseudomonadati</taxon>
        <taxon>Pseudomonadota</taxon>
        <taxon>Alphaproteobacteria</taxon>
        <taxon>Hyphomicrobiales</taxon>
        <taxon>Phyllobacteriaceae</taxon>
        <taxon>Mesorhizobium</taxon>
    </lineage>
</organism>
<evidence type="ECO:0000256" key="4">
    <source>
        <dbReference type="ARBA" id="ARBA00022692"/>
    </source>
</evidence>
<dbReference type="InterPro" id="IPR014047">
    <property type="entry name" value="Chr_Tranpt_l_chain"/>
</dbReference>
<dbReference type="InterPro" id="IPR003370">
    <property type="entry name" value="Chromate_transpt"/>
</dbReference>
<feature type="transmembrane region" description="Helical" evidence="7">
    <location>
        <begin position="95"/>
        <end position="118"/>
    </location>
</feature>
<evidence type="ECO:0000256" key="6">
    <source>
        <dbReference type="ARBA" id="ARBA00023136"/>
    </source>
</evidence>
<dbReference type="GO" id="GO:0005886">
    <property type="term" value="C:plasma membrane"/>
    <property type="evidence" value="ECO:0007669"/>
    <property type="project" value="UniProtKB-SubCell"/>
</dbReference>
<dbReference type="OrthoDB" id="8969999at2"/>
<name>A0A330GVV8_9HYPH</name>
<accession>A0A330GVV8</accession>
<keyword evidence="4 7" id="KW-0812">Transmembrane</keyword>
<feature type="transmembrane region" description="Helical" evidence="7">
    <location>
        <begin position="157"/>
        <end position="188"/>
    </location>
</feature>
<protein>
    <submittedName>
        <fullName evidence="8">Chromate transporter</fullName>
    </submittedName>
</protein>
<dbReference type="GO" id="GO:0015109">
    <property type="term" value="F:chromate transmembrane transporter activity"/>
    <property type="evidence" value="ECO:0007669"/>
    <property type="project" value="InterPro"/>
</dbReference>
<dbReference type="EMBL" id="QMBQ01000007">
    <property type="protein sequence ID" value="RAZ73751.1"/>
    <property type="molecule type" value="Genomic_DNA"/>
</dbReference>
<feature type="transmembrane region" description="Helical" evidence="7">
    <location>
        <begin position="377"/>
        <end position="405"/>
    </location>
</feature>
<dbReference type="AlphaFoldDB" id="A0A330GVV8"/>
<reference evidence="9" key="1">
    <citation type="submission" date="2018-06" db="EMBL/GenBank/DDBJ databases">
        <authorList>
            <person name="Helene L.C."/>
            <person name="Dall'Agnol R."/>
            <person name="Delamuta J.R."/>
            <person name="Hungria M."/>
        </authorList>
    </citation>
    <scope>NUCLEOTIDE SEQUENCE [LARGE SCALE GENOMIC DNA]</scope>
    <source>
        <strain evidence="9">CNPSo 3140</strain>
    </source>
</reference>
<evidence type="ECO:0000313" key="8">
    <source>
        <dbReference type="EMBL" id="RAZ73751.1"/>
    </source>
</evidence>
<sequence>MTVLAKDGAARPAEAPAMPSFREATRLWAKIGLLSFGGPAGQIALMHKELVEERRWIGEERFLHALNYCMLLPGPEAQQLAVYIGWLLHRTAGGLVAGILFVLPGALVMLCLSSFYMLYNDAPVVEALFFGVKAAVLAVVVEAVIRIGKRALKNRAMVAIAVAAFLAIYIARLPFPLIVLAAGLIGWIGSRFAPGLFSGSAHGKGGATVDRIGVVDLMFERGELAHTVPTKWHAARTIAIWLPLWLGPVALIALLAGPGSVWAQIGGFFSLMAVVTFGGAYAVLAYVAQAAVASFGWLSPGEMVDGLGLAETTPGPLILVLQFVGFAAAYRHAGFVSPLLAGSLGSLLTLWATFVPCFFWIFLGAPYIEQLRQNKALAAALGAITAAVVGVIMNLALWFALHVVFGKVESVGWGVEVPVLSSLDWRAALLSAAAMVAMFRLKLGMLPTLAGSALVGLALQAI</sequence>
<feature type="transmembrane region" description="Helical" evidence="7">
    <location>
        <begin position="344"/>
        <end position="365"/>
    </location>
</feature>